<proteinExistence type="predicted"/>
<protein>
    <recommendedName>
        <fullName evidence="2">PhnO-related protein</fullName>
    </recommendedName>
</protein>
<dbReference type="EMBL" id="UOFO01000053">
    <property type="protein sequence ID" value="VAW84835.1"/>
    <property type="molecule type" value="Genomic_DNA"/>
</dbReference>
<sequence>MAAEKILIKGITTSGAKFRPSDWAQRLATAVGSSGPGRRIKYHPKVQIALIEGINCVVVTKDLEEESPMLYSFLTNFANTNHLQVEDYP</sequence>
<organism evidence="1">
    <name type="scientific">hydrothermal vent metagenome</name>
    <dbReference type="NCBI Taxonomy" id="652676"/>
    <lineage>
        <taxon>unclassified sequences</taxon>
        <taxon>metagenomes</taxon>
        <taxon>ecological metagenomes</taxon>
    </lineage>
</organism>
<evidence type="ECO:0008006" key="2">
    <source>
        <dbReference type="Google" id="ProtNLM"/>
    </source>
</evidence>
<name>A0A3B0YV32_9ZZZZ</name>
<evidence type="ECO:0000313" key="1">
    <source>
        <dbReference type="EMBL" id="VAW84835.1"/>
    </source>
</evidence>
<dbReference type="Gene3D" id="3.30.70.2340">
    <property type="entry name" value="Uncharacterised protein PF12112 family, DUF3579"/>
    <property type="match status" value="1"/>
</dbReference>
<dbReference type="Pfam" id="PF12112">
    <property type="entry name" value="DUF3579"/>
    <property type="match status" value="1"/>
</dbReference>
<dbReference type="AlphaFoldDB" id="A0A3B0YV32"/>
<dbReference type="InterPro" id="IPR021969">
    <property type="entry name" value="DUF3579"/>
</dbReference>
<gene>
    <name evidence="1" type="ORF">MNBD_GAMMA16-2325</name>
</gene>
<reference evidence="1" key="1">
    <citation type="submission" date="2018-06" db="EMBL/GenBank/DDBJ databases">
        <authorList>
            <person name="Zhirakovskaya E."/>
        </authorList>
    </citation>
    <scope>NUCLEOTIDE SEQUENCE</scope>
</reference>
<accession>A0A3B0YV32</accession>